<feature type="domain" description="N-acetyltransferase" evidence="3">
    <location>
        <begin position="11"/>
        <end position="176"/>
    </location>
</feature>
<reference evidence="4" key="1">
    <citation type="submission" date="2020-11" db="EMBL/GenBank/DDBJ databases">
        <title>Sequencing the genomes of 1000 actinobacteria strains.</title>
        <authorList>
            <person name="Klenk H.-P."/>
        </authorList>
    </citation>
    <scope>NUCLEOTIDE SEQUENCE</scope>
    <source>
        <strain evidence="4">DSM 43175</strain>
    </source>
</reference>
<dbReference type="RefSeq" id="WP_197014576.1">
    <property type="nucleotide sequence ID" value="NZ_BAABES010000012.1"/>
</dbReference>
<dbReference type="GO" id="GO:0016747">
    <property type="term" value="F:acyltransferase activity, transferring groups other than amino-acyl groups"/>
    <property type="evidence" value="ECO:0007669"/>
    <property type="project" value="InterPro"/>
</dbReference>
<gene>
    <name evidence="4" type="ORF">IW256_006497</name>
</gene>
<dbReference type="Proteomes" id="UP000614047">
    <property type="component" value="Unassembled WGS sequence"/>
</dbReference>
<dbReference type="CDD" id="cd04301">
    <property type="entry name" value="NAT_SF"/>
    <property type="match status" value="1"/>
</dbReference>
<dbReference type="PANTHER" id="PTHR43877:SF2">
    <property type="entry name" value="AMINOALKYLPHOSPHONATE N-ACETYLTRANSFERASE-RELATED"/>
    <property type="match status" value="1"/>
</dbReference>
<sequence length="209" mass="22520">MPDLIQLSDRSDVTPGLRRDLVDCWVQVTRGGGAAGFPFPPVAENDLAPVLDALIARLRPDRERLLVALHGTVPVGWAHLSRDPNPLIPHWGAVNHLQTLPTHRKRGVGTALMNHARDVARDEMGLRRLHLSARSGMGLETFYERLGWREAGRWAKALPPAPDGTLDGTVHGGTLDGGTLDGGTLDGRTLDGRTLDGAPGEVLMVLTPL</sequence>
<accession>A0A931DJK9</accession>
<keyword evidence="2" id="KW-0012">Acyltransferase</keyword>
<dbReference type="Pfam" id="PF00583">
    <property type="entry name" value="Acetyltransf_1"/>
    <property type="match status" value="1"/>
</dbReference>
<dbReference type="InterPro" id="IPR050832">
    <property type="entry name" value="Bact_Acetyltransf"/>
</dbReference>
<dbReference type="InterPro" id="IPR000182">
    <property type="entry name" value="GNAT_dom"/>
</dbReference>
<dbReference type="InterPro" id="IPR016181">
    <property type="entry name" value="Acyl_CoA_acyltransferase"/>
</dbReference>
<keyword evidence="5" id="KW-1185">Reference proteome</keyword>
<proteinExistence type="predicted"/>
<dbReference type="SUPFAM" id="SSF55729">
    <property type="entry name" value="Acyl-CoA N-acyltransferases (Nat)"/>
    <property type="match status" value="1"/>
</dbReference>
<dbReference type="PROSITE" id="PS51186">
    <property type="entry name" value="GNAT"/>
    <property type="match status" value="1"/>
</dbReference>
<dbReference type="AlphaFoldDB" id="A0A931DJK9"/>
<dbReference type="Gene3D" id="3.40.630.30">
    <property type="match status" value="1"/>
</dbReference>
<evidence type="ECO:0000259" key="3">
    <source>
        <dbReference type="PROSITE" id="PS51186"/>
    </source>
</evidence>
<evidence type="ECO:0000313" key="5">
    <source>
        <dbReference type="Proteomes" id="UP000614047"/>
    </source>
</evidence>
<evidence type="ECO:0000313" key="4">
    <source>
        <dbReference type="EMBL" id="MBG6092384.1"/>
    </source>
</evidence>
<organism evidence="4 5">
    <name type="scientific">Actinomadura viridis</name>
    <dbReference type="NCBI Taxonomy" id="58110"/>
    <lineage>
        <taxon>Bacteria</taxon>
        <taxon>Bacillati</taxon>
        <taxon>Actinomycetota</taxon>
        <taxon>Actinomycetes</taxon>
        <taxon>Streptosporangiales</taxon>
        <taxon>Thermomonosporaceae</taxon>
        <taxon>Actinomadura</taxon>
    </lineage>
</organism>
<evidence type="ECO:0000256" key="2">
    <source>
        <dbReference type="ARBA" id="ARBA00023315"/>
    </source>
</evidence>
<evidence type="ECO:0000256" key="1">
    <source>
        <dbReference type="ARBA" id="ARBA00022679"/>
    </source>
</evidence>
<protein>
    <submittedName>
        <fullName evidence="4">GNAT superfamily N-acetyltransferase</fullName>
    </submittedName>
</protein>
<keyword evidence="1" id="KW-0808">Transferase</keyword>
<name>A0A931DJK9_9ACTN</name>
<dbReference type="PANTHER" id="PTHR43877">
    <property type="entry name" value="AMINOALKYLPHOSPHONATE N-ACETYLTRANSFERASE-RELATED-RELATED"/>
    <property type="match status" value="1"/>
</dbReference>
<dbReference type="EMBL" id="JADOUA010000001">
    <property type="protein sequence ID" value="MBG6092384.1"/>
    <property type="molecule type" value="Genomic_DNA"/>
</dbReference>
<comment type="caution">
    <text evidence="4">The sequence shown here is derived from an EMBL/GenBank/DDBJ whole genome shotgun (WGS) entry which is preliminary data.</text>
</comment>